<evidence type="ECO:0000256" key="1">
    <source>
        <dbReference type="SAM" id="MobiDB-lite"/>
    </source>
</evidence>
<feature type="region of interest" description="Disordered" evidence="1">
    <location>
        <begin position="167"/>
        <end position="196"/>
    </location>
</feature>
<dbReference type="EMBL" id="MLCF01000113">
    <property type="protein sequence ID" value="OIV36124.1"/>
    <property type="molecule type" value="Genomic_DNA"/>
</dbReference>
<gene>
    <name evidence="2" type="ORF">BIV57_17965</name>
</gene>
<comment type="caution">
    <text evidence="2">The sequence shown here is derived from an EMBL/GenBank/DDBJ whole genome shotgun (WGS) entry which is preliminary data.</text>
</comment>
<keyword evidence="3" id="KW-1185">Reference proteome</keyword>
<reference evidence="2 3" key="1">
    <citation type="submission" date="2016-10" db="EMBL/GenBank/DDBJ databases">
        <title>Genome sequence of Streptomyces gilvigriseus MUSC 26.</title>
        <authorList>
            <person name="Lee L.-H."/>
            <person name="Ser H.-L."/>
        </authorList>
    </citation>
    <scope>NUCLEOTIDE SEQUENCE [LARGE SCALE GENOMIC DNA]</scope>
    <source>
        <strain evidence="2 3">MUSC 26</strain>
    </source>
</reference>
<evidence type="ECO:0000313" key="3">
    <source>
        <dbReference type="Proteomes" id="UP000243342"/>
    </source>
</evidence>
<dbReference type="STRING" id="1428644.BIV57_17965"/>
<accession>A0A1J7C3J0</accession>
<proteinExistence type="predicted"/>
<evidence type="ECO:0000313" key="2">
    <source>
        <dbReference type="EMBL" id="OIV36124.1"/>
    </source>
</evidence>
<protein>
    <submittedName>
        <fullName evidence="2">Uncharacterized protein</fullName>
    </submittedName>
</protein>
<organism evidence="2 3">
    <name type="scientific">Mangrovactinospora gilvigrisea</name>
    <dbReference type="NCBI Taxonomy" id="1428644"/>
    <lineage>
        <taxon>Bacteria</taxon>
        <taxon>Bacillati</taxon>
        <taxon>Actinomycetota</taxon>
        <taxon>Actinomycetes</taxon>
        <taxon>Kitasatosporales</taxon>
        <taxon>Streptomycetaceae</taxon>
        <taxon>Mangrovactinospora</taxon>
    </lineage>
</organism>
<name>A0A1J7C3J0_9ACTN</name>
<dbReference type="AlphaFoldDB" id="A0A1J7C3J0"/>
<dbReference type="RefSeq" id="WP_071657920.1">
    <property type="nucleotide sequence ID" value="NZ_MLCF01000113.1"/>
</dbReference>
<dbReference type="Proteomes" id="UP000243342">
    <property type="component" value="Unassembled WGS sequence"/>
</dbReference>
<sequence length="196" mass="21094">MSIASRLFDMAGLHGSAVRSEAAAFHREILAELNKGAAHVSRTSPNCGETALFIKGKRANDVVTSDGRHTAANWYTTYWYQGVGEQATPRPRGSGSTPAERYYNGRGGETYWLQKEVQRVSGLPVDPRGPAFGLRVTPQEAEQGRARLAARGYVLLQTEIGAYNVYPPGTDPGSVDPDNLSKPGATKAVGVFNNVD</sequence>